<feature type="non-terminal residue" evidence="5">
    <location>
        <position position="101"/>
    </location>
</feature>
<gene>
    <name evidence="5" type="ORF">CON36_37650</name>
</gene>
<keyword evidence="1 4" id="KW-0812">Transmembrane</keyword>
<dbReference type="GO" id="GO:0009847">
    <property type="term" value="P:spore germination"/>
    <property type="evidence" value="ECO:0007669"/>
    <property type="project" value="InterPro"/>
</dbReference>
<feature type="transmembrane region" description="Helical" evidence="4">
    <location>
        <begin position="21"/>
        <end position="40"/>
    </location>
</feature>
<evidence type="ECO:0000256" key="4">
    <source>
        <dbReference type="SAM" id="Phobius"/>
    </source>
</evidence>
<dbReference type="InterPro" id="IPR004995">
    <property type="entry name" value="Spore_Ger"/>
</dbReference>
<proteinExistence type="predicted"/>
<reference evidence="5 6" key="1">
    <citation type="submission" date="2017-09" db="EMBL/GenBank/DDBJ databases">
        <title>Large-scale bioinformatics analysis of Bacillus genomes uncovers conserved roles of natural products in bacterial physiology.</title>
        <authorList>
            <consortium name="Agbiome Team Llc"/>
            <person name="Bleich R.M."/>
            <person name="Grubbs K.J."/>
            <person name="Santa Maria K.C."/>
            <person name="Allen S.E."/>
            <person name="Farag S."/>
            <person name="Shank E.A."/>
            <person name="Bowers A."/>
        </authorList>
    </citation>
    <scope>NUCLEOTIDE SEQUENCE [LARGE SCALE GENOMIC DNA]</scope>
    <source>
        <strain evidence="5 6">AFS092789</strain>
    </source>
</reference>
<comment type="caution">
    <text evidence="5">The sequence shown here is derived from an EMBL/GenBank/DDBJ whole genome shotgun (WGS) entry which is preliminary data.</text>
</comment>
<sequence length="101" mass="10983">VIELLIFTFLFQMIVECSVRLPKPLALVVSILGSIIIGQSAVEAGIVQPATLLIVSISHILGFTSPYITFGTTIRILRYLYIMSASFLGLYGVILATLLLL</sequence>
<feature type="non-terminal residue" evidence="5">
    <location>
        <position position="1"/>
    </location>
</feature>
<accession>A0A9X6SRB4</accession>
<feature type="transmembrane region" description="Helical" evidence="4">
    <location>
        <begin position="46"/>
        <end position="68"/>
    </location>
</feature>
<keyword evidence="2 4" id="KW-1133">Transmembrane helix</keyword>
<dbReference type="AlphaFoldDB" id="A0A9X6SRB4"/>
<dbReference type="Pfam" id="PF03323">
    <property type="entry name" value="GerA"/>
    <property type="match status" value="1"/>
</dbReference>
<evidence type="ECO:0000256" key="1">
    <source>
        <dbReference type="ARBA" id="ARBA00022692"/>
    </source>
</evidence>
<organism evidence="5 6">
    <name type="scientific">Bacillus cereus</name>
    <dbReference type="NCBI Taxonomy" id="1396"/>
    <lineage>
        <taxon>Bacteria</taxon>
        <taxon>Bacillati</taxon>
        <taxon>Bacillota</taxon>
        <taxon>Bacilli</taxon>
        <taxon>Bacillales</taxon>
        <taxon>Bacillaceae</taxon>
        <taxon>Bacillus</taxon>
        <taxon>Bacillus cereus group</taxon>
    </lineage>
</organism>
<protein>
    <submittedName>
        <fullName evidence="5">Spore germination protein</fullName>
    </submittedName>
</protein>
<evidence type="ECO:0000313" key="6">
    <source>
        <dbReference type="Proteomes" id="UP000219922"/>
    </source>
</evidence>
<evidence type="ECO:0000256" key="3">
    <source>
        <dbReference type="ARBA" id="ARBA00023136"/>
    </source>
</evidence>
<keyword evidence="3 4" id="KW-0472">Membrane</keyword>
<dbReference type="GO" id="GO:0016020">
    <property type="term" value="C:membrane"/>
    <property type="evidence" value="ECO:0007669"/>
    <property type="project" value="InterPro"/>
</dbReference>
<feature type="transmembrane region" description="Helical" evidence="4">
    <location>
        <begin position="80"/>
        <end position="100"/>
    </location>
</feature>
<dbReference type="EMBL" id="NVMX01000496">
    <property type="protein sequence ID" value="PDZ93734.1"/>
    <property type="molecule type" value="Genomic_DNA"/>
</dbReference>
<dbReference type="Proteomes" id="UP000219922">
    <property type="component" value="Unassembled WGS sequence"/>
</dbReference>
<evidence type="ECO:0000313" key="5">
    <source>
        <dbReference type="EMBL" id="PDZ93734.1"/>
    </source>
</evidence>
<dbReference type="RefSeq" id="WP_141463143.1">
    <property type="nucleotide sequence ID" value="NZ_NVMX01000496.1"/>
</dbReference>
<name>A0A9X6SRB4_BACCE</name>
<evidence type="ECO:0000256" key="2">
    <source>
        <dbReference type="ARBA" id="ARBA00022989"/>
    </source>
</evidence>